<reference evidence="2" key="1">
    <citation type="submission" date="2020-08" db="EMBL/GenBank/DDBJ databases">
        <title>Genome public.</title>
        <authorList>
            <person name="Liu C."/>
            <person name="Sun Q."/>
        </authorList>
    </citation>
    <scope>NUCLEOTIDE SEQUENCE</scope>
    <source>
        <strain evidence="2">NSJ-44</strain>
    </source>
</reference>
<dbReference type="Proteomes" id="UP000654279">
    <property type="component" value="Unassembled WGS sequence"/>
</dbReference>
<dbReference type="RefSeq" id="WP_249285866.1">
    <property type="nucleotide sequence ID" value="NZ_JACRSO010000006.1"/>
</dbReference>
<gene>
    <name evidence="2" type="ORF">H8699_11835</name>
</gene>
<evidence type="ECO:0000313" key="3">
    <source>
        <dbReference type="Proteomes" id="UP000654279"/>
    </source>
</evidence>
<keyword evidence="3" id="KW-1185">Reference proteome</keyword>
<organism evidence="2 3">
    <name type="scientific">Luoshenia tenuis</name>
    <dbReference type="NCBI Taxonomy" id="2763654"/>
    <lineage>
        <taxon>Bacteria</taxon>
        <taxon>Bacillati</taxon>
        <taxon>Bacillota</taxon>
        <taxon>Clostridia</taxon>
        <taxon>Christensenellales</taxon>
        <taxon>Christensenellaceae</taxon>
        <taxon>Luoshenia</taxon>
    </lineage>
</organism>
<dbReference type="AlphaFoldDB" id="A0A926D239"/>
<name>A0A926D239_9FIRM</name>
<accession>A0A926D239</accession>
<feature type="compositionally biased region" description="Polar residues" evidence="1">
    <location>
        <begin position="1"/>
        <end position="10"/>
    </location>
</feature>
<feature type="region of interest" description="Disordered" evidence="1">
    <location>
        <begin position="1"/>
        <end position="23"/>
    </location>
</feature>
<proteinExistence type="predicted"/>
<evidence type="ECO:0000313" key="2">
    <source>
        <dbReference type="EMBL" id="MBC8530122.1"/>
    </source>
</evidence>
<evidence type="ECO:0000256" key="1">
    <source>
        <dbReference type="SAM" id="MobiDB-lite"/>
    </source>
</evidence>
<comment type="caution">
    <text evidence="2">The sequence shown here is derived from an EMBL/GenBank/DDBJ whole genome shotgun (WGS) entry which is preliminary data.</text>
</comment>
<sequence>MTNRITNPQDQWERENATDSGEEASRDALFQGILTLAAREQAKREDQQEILRLSRALYPLLPACQQGQLCRILRALGIAFTLE</sequence>
<protein>
    <submittedName>
        <fullName evidence="2">Uncharacterized protein</fullName>
    </submittedName>
</protein>
<dbReference type="EMBL" id="JACRSO010000006">
    <property type="protein sequence ID" value="MBC8530122.1"/>
    <property type="molecule type" value="Genomic_DNA"/>
</dbReference>